<dbReference type="GeneID" id="92944841"/>
<gene>
    <name evidence="3" type="ORF">FF104_11705</name>
</gene>
<feature type="chain" id="PRO_5043030250" description="Lipoprotein" evidence="2">
    <location>
        <begin position="21"/>
        <end position="163"/>
    </location>
</feature>
<feature type="signal peptide" evidence="2">
    <location>
        <begin position="1"/>
        <end position="20"/>
    </location>
</feature>
<dbReference type="Proteomes" id="UP000515243">
    <property type="component" value="Chromosome 1"/>
</dbReference>
<evidence type="ECO:0008006" key="5">
    <source>
        <dbReference type="Google" id="ProtNLM"/>
    </source>
</evidence>
<dbReference type="RefSeq" id="WP_035765217.1">
    <property type="nucleotide sequence ID" value="NZ_AP019716.1"/>
</dbReference>
<evidence type="ECO:0000256" key="1">
    <source>
        <dbReference type="SAM" id="MobiDB-lite"/>
    </source>
</evidence>
<organism evidence="3 4">
    <name type="scientific">Clostridium butyricum</name>
    <dbReference type="NCBI Taxonomy" id="1492"/>
    <lineage>
        <taxon>Bacteria</taxon>
        <taxon>Bacillati</taxon>
        <taxon>Bacillota</taxon>
        <taxon>Clostridia</taxon>
        <taxon>Eubacteriales</taxon>
        <taxon>Clostridiaceae</taxon>
        <taxon>Clostridium</taxon>
    </lineage>
</organism>
<evidence type="ECO:0000313" key="4">
    <source>
        <dbReference type="Proteomes" id="UP000515243"/>
    </source>
</evidence>
<dbReference type="EMBL" id="CP040626">
    <property type="protein sequence ID" value="QMW91607.1"/>
    <property type="molecule type" value="Genomic_DNA"/>
</dbReference>
<dbReference type="PROSITE" id="PS51257">
    <property type="entry name" value="PROKAR_LIPOPROTEIN"/>
    <property type="match status" value="1"/>
</dbReference>
<name>A0AAP9RFL6_CLOBU</name>
<proteinExistence type="predicted"/>
<evidence type="ECO:0000313" key="3">
    <source>
        <dbReference type="EMBL" id="QMW91607.1"/>
    </source>
</evidence>
<accession>A0AAP9RFL6</accession>
<protein>
    <recommendedName>
        <fullName evidence="5">Lipoprotein</fullName>
    </recommendedName>
</protein>
<dbReference type="AlphaFoldDB" id="A0AAP9RFL6"/>
<keyword evidence="2" id="KW-0732">Signal</keyword>
<feature type="compositionally biased region" description="Basic and acidic residues" evidence="1">
    <location>
        <begin position="26"/>
        <end position="40"/>
    </location>
</feature>
<evidence type="ECO:0000256" key="2">
    <source>
        <dbReference type="SAM" id="SignalP"/>
    </source>
</evidence>
<reference evidence="3 4" key="1">
    <citation type="submission" date="2019-05" db="EMBL/GenBank/DDBJ databases">
        <authorList>
            <person name="Schori C."/>
            <person name="Ahrens C."/>
        </authorList>
    </citation>
    <scope>NUCLEOTIDE SEQUENCE [LARGE SCALE GENOMIC DNA]</scope>
    <source>
        <strain evidence="3 4">DSM 10702</strain>
    </source>
</reference>
<sequence length="163" mass="18262">MKKKILSLLLCCIMCGGLIGCSSTKNDTKEENKDTTKVENEVDDNDENKETKDSDTIDLSKVKYNAEVQSVIDEYANKKGEDMTEAEKNEYCKKLIKANNGEIPATLFVSTNDKLTKTKLKYAKAAEKYTTIKIDENGEARRVINKGVTKEQMKEMGLAMADD</sequence>
<feature type="region of interest" description="Disordered" evidence="1">
    <location>
        <begin position="26"/>
        <end position="54"/>
    </location>
</feature>